<evidence type="ECO:0008006" key="4">
    <source>
        <dbReference type="Google" id="ProtNLM"/>
    </source>
</evidence>
<gene>
    <name evidence="2" type="ORF">NG792_10810</name>
</gene>
<sequence>MSQKIASIYAPSLYWFAYQYHRGLVTSSEGTTAKILGGINPQWVRNQYDRILKKFEVDLELDIRQDESAQDFDLLRGSDDERAIAFFTTPQHLEGFIYPQSLHDSYALNFNIYHPESRGKKEYKLEDLAKFNPENCFKPEPEFASNLGQTLLLSGYLNTTAPENIRDLEPLAKQCWIKFFHLENGKPLPPLYRAYNLFGGYLYEYGSPKANLEKNPYGHLLIWFLFEEYPTLMLQKCYWELPELLLYYHKISKSFQDSRMYYEGVDRLVTHYETTLNPAIQTYLNLQKKSPFSATELQNLKTTLKILLKTSLNYTKELRNLEYAHNTIAINSKNYQTSLERMEKQAHTGMEGLRLFHDKEAIAFQEQIRADLNYFYPGSNLLNEAIATIRGLVEIDQAERDRHLEQQIQTFGTAIAFGALVASLSPLLFDHPMTFPWQEQHGDRLHPFIIAVLLSIAAAALVWVVARLIRWRWNRR</sequence>
<dbReference type="Proteomes" id="UP001525961">
    <property type="component" value="Unassembled WGS sequence"/>
</dbReference>
<protein>
    <recommendedName>
        <fullName evidence="4">CorA-like Mg2+ transporter protein</fullName>
    </recommendedName>
</protein>
<dbReference type="RefSeq" id="WP_261235460.1">
    <property type="nucleotide sequence ID" value="NZ_JAMXFA010000012.1"/>
</dbReference>
<dbReference type="EMBL" id="JAMXFA010000012">
    <property type="protein sequence ID" value="MCT7978197.1"/>
    <property type="molecule type" value="Genomic_DNA"/>
</dbReference>
<evidence type="ECO:0000256" key="1">
    <source>
        <dbReference type="SAM" id="Phobius"/>
    </source>
</evidence>
<evidence type="ECO:0000313" key="2">
    <source>
        <dbReference type="EMBL" id="MCT7978197.1"/>
    </source>
</evidence>
<proteinExistence type="predicted"/>
<keyword evidence="1" id="KW-0812">Transmembrane</keyword>
<reference evidence="2 3" key="1">
    <citation type="journal article" date="2022" name="Front. Microbiol.">
        <title>High genomic differentiation and limited gene flow indicate recent cryptic speciation within the genus Laspinema (cyanobacteria).</title>
        <authorList>
            <person name="Stanojkovic A."/>
            <person name="Skoupy S."/>
            <person name="Skaloud P."/>
            <person name="Dvorak P."/>
        </authorList>
    </citation>
    <scope>NUCLEOTIDE SEQUENCE [LARGE SCALE GENOMIC DNA]</scope>
    <source>
        <strain evidence="2 3">D3b</strain>
    </source>
</reference>
<evidence type="ECO:0000313" key="3">
    <source>
        <dbReference type="Proteomes" id="UP001525961"/>
    </source>
</evidence>
<accession>A0ABT2N6J5</accession>
<feature type="transmembrane region" description="Helical" evidence="1">
    <location>
        <begin position="448"/>
        <end position="469"/>
    </location>
</feature>
<organism evidence="2 3">
    <name type="scientific">Laspinema olomoucense D3b</name>
    <dbReference type="NCBI Taxonomy" id="2953688"/>
    <lineage>
        <taxon>Bacteria</taxon>
        <taxon>Bacillati</taxon>
        <taxon>Cyanobacteriota</taxon>
        <taxon>Cyanophyceae</taxon>
        <taxon>Oscillatoriophycideae</taxon>
        <taxon>Oscillatoriales</taxon>
        <taxon>Laspinemataceae</taxon>
        <taxon>Laspinema</taxon>
        <taxon>Laspinema olomoucense</taxon>
    </lineage>
</organism>
<comment type="caution">
    <text evidence="2">The sequence shown here is derived from an EMBL/GenBank/DDBJ whole genome shotgun (WGS) entry which is preliminary data.</text>
</comment>
<keyword evidence="1" id="KW-1133">Transmembrane helix</keyword>
<name>A0ABT2N6J5_9CYAN</name>
<keyword evidence="1" id="KW-0472">Membrane</keyword>
<keyword evidence="3" id="KW-1185">Reference proteome</keyword>
<feature type="transmembrane region" description="Helical" evidence="1">
    <location>
        <begin position="410"/>
        <end position="428"/>
    </location>
</feature>